<keyword evidence="2" id="KW-0732">Signal</keyword>
<dbReference type="EMBL" id="JAEKPD010000006">
    <property type="protein sequence ID" value="MBJ3762489.1"/>
    <property type="molecule type" value="Genomic_DNA"/>
</dbReference>
<evidence type="ECO:0000313" key="4">
    <source>
        <dbReference type="Proteomes" id="UP000642488"/>
    </source>
</evidence>
<accession>A0A934I8M8</accession>
<protein>
    <recommendedName>
        <fullName evidence="5">Peptidase M23</fullName>
    </recommendedName>
</protein>
<name>A0A934I8M8_9RHOB</name>
<feature type="transmembrane region" description="Helical" evidence="1">
    <location>
        <begin position="31"/>
        <end position="51"/>
    </location>
</feature>
<proteinExistence type="predicted"/>
<comment type="caution">
    <text evidence="3">The sequence shown here is derived from an EMBL/GenBank/DDBJ whole genome shotgun (WGS) entry which is preliminary data.</text>
</comment>
<sequence>MKTTTLFALSLLTAGPALAHTASLPHAHADAHAWPVLTACGLIAMAAVVYAKSKSAK</sequence>
<feature type="chain" id="PRO_5037780789" description="Peptidase M23" evidence="2">
    <location>
        <begin position="20"/>
        <end position="57"/>
    </location>
</feature>
<evidence type="ECO:0008006" key="5">
    <source>
        <dbReference type="Google" id="ProtNLM"/>
    </source>
</evidence>
<keyword evidence="1" id="KW-0472">Membrane</keyword>
<evidence type="ECO:0000256" key="2">
    <source>
        <dbReference type="SAM" id="SignalP"/>
    </source>
</evidence>
<organism evidence="3 4">
    <name type="scientific">Palleronia pontilimi</name>
    <dbReference type="NCBI Taxonomy" id="1964209"/>
    <lineage>
        <taxon>Bacteria</taxon>
        <taxon>Pseudomonadati</taxon>
        <taxon>Pseudomonadota</taxon>
        <taxon>Alphaproteobacteria</taxon>
        <taxon>Rhodobacterales</taxon>
        <taxon>Roseobacteraceae</taxon>
        <taxon>Palleronia</taxon>
    </lineage>
</organism>
<feature type="signal peptide" evidence="2">
    <location>
        <begin position="1"/>
        <end position="19"/>
    </location>
</feature>
<gene>
    <name evidence="3" type="ORF">ILP92_07005</name>
</gene>
<keyword evidence="1" id="KW-1133">Transmembrane helix</keyword>
<evidence type="ECO:0000256" key="1">
    <source>
        <dbReference type="SAM" id="Phobius"/>
    </source>
</evidence>
<keyword evidence="4" id="KW-1185">Reference proteome</keyword>
<keyword evidence="1" id="KW-0812">Transmembrane</keyword>
<dbReference type="Proteomes" id="UP000642488">
    <property type="component" value="Unassembled WGS sequence"/>
</dbReference>
<evidence type="ECO:0000313" key="3">
    <source>
        <dbReference type="EMBL" id="MBJ3762489.1"/>
    </source>
</evidence>
<dbReference type="AlphaFoldDB" id="A0A934I8M8"/>
<dbReference type="RefSeq" id="WP_198915661.1">
    <property type="nucleotide sequence ID" value="NZ_JAEKPD010000006.1"/>
</dbReference>
<reference evidence="3" key="1">
    <citation type="submission" date="2020-12" db="EMBL/GenBank/DDBJ databases">
        <title>Bacterial taxonomy.</title>
        <authorList>
            <person name="Pan X."/>
        </authorList>
    </citation>
    <scope>NUCLEOTIDE SEQUENCE</scope>
    <source>
        <strain evidence="3">KCTC 52957</strain>
    </source>
</reference>